<dbReference type="Proteomes" id="UP000196710">
    <property type="component" value="Chromosome"/>
</dbReference>
<accession>A0A1Z2XW80</accession>
<evidence type="ECO:0000313" key="6">
    <source>
        <dbReference type="Proteomes" id="UP000596035"/>
    </source>
</evidence>
<dbReference type="Gene3D" id="3.90.1750.20">
    <property type="entry name" value="Putative Large Serine Recombinase, Chain B, Domain 2"/>
    <property type="match status" value="1"/>
</dbReference>
<reference evidence="3" key="1">
    <citation type="journal article" date="2017" name="Genome Announc.">
        <title>High-Quality Whole-Genome Sequences of the Oligo-Mouse-Microbiota Bacterial Community.</title>
        <authorList>
            <person name="Garzetti D."/>
            <person name="Brugiroux S."/>
            <person name="Bunk B."/>
            <person name="Pukall R."/>
            <person name="McCoy K.D."/>
            <person name="Macpherson A.J."/>
            <person name="Stecher B."/>
        </authorList>
    </citation>
    <scope>NUCLEOTIDE SEQUENCE</scope>
    <source>
        <strain evidence="3">KB18</strain>
    </source>
</reference>
<dbReference type="Pfam" id="PF00239">
    <property type="entry name" value="Resolvase"/>
    <property type="match status" value="1"/>
</dbReference>
<protein>
    <submittedName>
        <fullName evidence="4">Recombinase family protein</fullName>
    </submittedName>
</protein>
<dbReference type="InterPro" id="IPR011109">
    <property type="entry name" value="DNA_bind_recombinase_dom"/>
</dbReference>
<keyword evidence="1" id="KW-0175">Coiled coil</keyword>
<proteinExistence type="predicted"/>
<dbReference type="Gene3D" id="3.40.50.1390">
    <property type="entry name" value="Resolvase, N-terminal catalytic domain"/>
    <property type="match status" value="1"/>
</dbReference>
<dbReference type="KEGG" id="amur:ADH66_07930"/>
<dbReference type="InterPro" id="IPR038109">
    <property type="entry name" value="DNA_bind_recomb_sf"/>
</dbReference>
<sequence>MPAYIEPGTRVLCLYRVSTDKQLYHTEDNEADIPMQRKRCRKYCESMNWTIVCELQEEGVSGHKVRAENRDKIQQIKEYAKQGKFDILLVFMFDRIGRISDETPFVVEWFVRNGIRVWSTQEGEQRFDSHTDKLTNYIRFWQADGESEKTSIRTANSMGLLTEEGCFTGGCCPYGYSFVKTGRTNKRRQEVNDLAICEQEAEVVRIMFQLAAKGGYGAQRIANYLNGRGIKNHSGKNWHPASIQGMLRNILYTGVLRSGKSRSEPLERLKIVDEREFQTVQEMLAARSRANEKIRSKPLNTRGKSLLSGNIFCGHCGARLCVTTSGKGRKSADGTDTIRMRYTCQTKSRTHGDCDGQTGYTVEKLDGIIDIIIHTIFDKVSSLSRDDILAERFAQDCNARKTAFESAKKEYEKAETELKKLKSEIIKSISGESAFAPELLNSIIQEQEQKCDELKKACLTAQREWEDDTSALANMGQQYDDILEWSAVYDHVTMPAKKVIVSHIIERVDVFRGYRLKLQLNLSVEQFLRGLDCMPIEEKYGKPA</sequence>
<keyword evidence="5" id="KW-1185">Reference proteome</keyword>
<dbReference type="PANTHER" id="PTHR30461:SF23">
    <property type="entry name" value="DNA RECOMBINASE-RELATED"/>
    <property type="match status" value="1"/>
</dbReference>
<dbReference type="InterPro" id="IPR036162">
    <property type="entry name" value="Resolvase-like_N_sf"/>
</dbReference>
<evidence type="ECO:0000313" key="3">
    <source>
        <dbReference type="EMBL" id="ASB42705.1"/>
    </source>
</evidence>
<gene>
    <name evidence="3" type="ORF">ADH66_07930</name>
    <name evidence="4" type="ORF">I5Q82_17965</name>
</gene>
<dbReference type="PANTHER" id="PTHR30461">
    <property type="entry name" value="DNA-INVERTASE FROM LAMBDOID PROPHAGE"/>
    <property type="match status" value="1"/>
</dbReference>
<dbReference type="GO" id="GO:0000150">
    <property type="term" value="F:DNA strand exchange activity"/>
    <property type="evidence" value="ECO:0007669"/>
    <property type="project" value="InterPro"/>
</dbReference>
<dbReference type="InterPro" id="IPR006119">
    <property type="entry name" value="Resolv_N"/>
</dbReference>
<dbReference type="InterPro" id="IPR025827">
    <property type="entry name" value="Zn_ribbon_recom_dom"/>
</dbReference>
<dbReference type="Pfam" id="PF13408">
    <property type="entry name" value="Zn_ribbon_recom"/>
    <property type="match status" value="1"/>
</dbReference>
<dbReference type="Proteomes" id="UP000596035">
    <property type="component" value="Chromosome"/>
</dbReference>
<feature type="coiled-coil region" evidence="1">
    <location>
        <begin position="404"/>
        <end position="464"/>
    </location>
</feature>
<dbReference type="CDD" id="cd00338">
    <property type="entry name" value="Ser_Recombinase"/>
    <property type="match status" value="1"/>
</dbReference>
<dbReference type="GO" id="GO:0003677">
    <property type="term" value="F:DNA binding"/>
    <property type="evidence" value="ECO:0007669"/>
    <property type="project" value="InterPro"/>
</dbReference>
<reference evidence="5" key="2">
    <citation type="submission" date="2017-05" db="EMBL/GenBank/DDBJ databases">
        <title>Improved OligoMM genomes.</title>
        <authorList>
            <person name="Garzetti D."/>
        </authorList>
    </citation>
    <scope>NUCLEOTIDE SEQUENCE [LARGE SCALE GENOMIC DNA]</scope>
    <source>
        <strain evidence="5">KB18</strain>
    </source>
</reference>
<dbReference type="EMBL" id="CP021422">
    <property type="protein sequence ID" value="ASB42705.1"/>
    <property type="molecule type" value="Genomic_DNA"/>
</dbReference>
<organism evidence="4 6">
    <name type="scientific">Acutalibacter muris</name>
    <dbReference type="NCBI Taxonomy" id="1796620"/>
    <lineage>
        <taxon>Bacteria</taxon>
        <taxon>Bacillati</taxon>
        <taxon>Bacillota</taxon>
        <taxon>Clostridia</taxon>
        <taxon>Eubacteriales</taxon>
        <taxon>Acutalibacteraceae</taxon>
        <taxon>Acutalibacter</taxon>
    </lineage>
</organism>
<reference evidence="4 6" key="3">
    <citation type="submission" date="2020-11" db="EMBL/GenBank/DDBJ databases">
        <title>Closed and high quality bacterial genomes of the OMM12 community.</title>
        <authorList>
            <person name="Marbouty M."/>
            <person name="Lamy-Besnier Q."/>
            <person name="Debarbieux L."/>
            <person name="Koszul R."/>
        </authorList>
    </citation>
    <scope>NUCLEOTIDE SEQUENCE [LARGE SCALE GENOMIC DNA]</scope>
    <source>
        <strain evidence="4 6">KB18</strain>
    </source>
</reference>
<dbReference type="SMART" id="SM00857">
    <property type="entry name" value="Resolvase"/>
    <property type="match status" value="1"/>
</dbReference>
<name>A0A1Z2XW80_9FIRM</name>
<evidence type="ECO:0000313" key="4">
    <source>
        <dbReference type="EMBL" id="QQR32143.1"/>
    </source>
</evidence>
<feature type="domain" description="Recombinase" evidence="2">
    <location>
        <begin position="173"/>
        <end position="290"/>
    </location>
</feature>
<evidence type="ECO:0000259" key="2">
    <source>
        <dbReference type="PROSITE" id="PS51737"/>
    </source>
</evidence>
<evidence type="ECO:0000313" key="5">
    <source>
        <dbReference type="Proteomes" id="UP000196710"/>
    </source>
</evidence>
<dbReference type="EMBL" id="CP065321">
    <property type="protein sequence ID" value="QQR32143.1"/>
    <property type="molecule type" value="Genomic_DNA"/>
</dbReference>
<dbReference type="Pfam" id="PF07508">
    <property type="entry name" value="Recombinase"/>
    <property type="match status" value="1"/>
</dbReference>
<dbReference type="AlphaFoldDB" id="A0A1Z2XW80"/>
<dbReference type="PROSITE" id="PS51737">
    <property type="entry name" value="RECOMBINASE_DNA_BIND"/>
    <property type="match status" value="1"/>
</dbReference>
<evidence type="ECO:0000256" key="1">
    <source>
        <dbReference type="SAM" id="Coils"/>
    </source>
</evidence>
<dbReference type="InterPro" id="IPR050639">
    <property type="entry name" value="SSR_resolvase"/>
</dbReference>
<dbReference type="SUPFAM" id="SSF53041">
    <property type="entry name" value="Resolvase-like"/>
    <property type="match status" value="1"/>
</dbReference>